<protein>
    <recommendedName>
        <fullName evidence="4">F-box domain-containing protein</fullName>
    </recommendedName>
</protein>
<gene>
    <name evidence="2" type="ORF">TWF481_005314</name>
</gene>
<feature type="region of interest" description="Disordered" evidence="1">
    <location>
        <begin position="273"/>
        <end position="311"/>
    </location>
</feature>
<comment type="caution">
    <text evidence="2">The sequence shown here is derived from an EMBL/GenBank/DDBJ whole genome shotgun (WGS) entry which is preliminary data.</text>
</comment>
<accession>A0AAV9WDC5</accession>
<dbReference type="EMBL" id="JAVHJL010000003">
    <property type="protein sequence ID" value="KAK6506854.1"/>
    <property type="molecule type" value="Genomic_DNA"/>
</dbReference>
<evidence type="ECO:0000313" key="3">
    <source>
        <dbReference type="Proteomes" id="UP001370758"/>
    </source>
</evidence>
<evidence type="ECO:0000313" key="2">
    <source>
        <dbReference type="EMBL" id="KAK6506854.1"/>
    </source>
</evidence>
<reference evidence="2 3" key="1">
    <citation type="submission" date="2023-08" db="EMBL/GenBank/DDBJ databases">
        <authorList>
            <person name="Palmer J.M."/>
        </authorList>
    </citation>
    <scope>NUCLEOTIDE SEQUENCE [LARGE SCALE GENOMIC DNA]</scope>
    <source>
        <strain evidence="2 3">TWF481</strain>
    </source>
</reference>
<feature type="compositionally biased region" description="Polar residues" evidence="1">
    <location>
        <begin position="293"/>
        <end position="311"/>
    </location>
</feature>
<dbReference type="Proteomes" id="UP001370758">
    <property type="component" value="Unassembled WGS sequence"/>
</dbReference>
<sequence>MDTGSTFDLSDLEPNLPKSSGFVNLPTEIHLAIINHIPDSEKLAHCSKYFYFLCLERRFSGVFLRPAAKVFGDGGLCATGVARGAIRALRFENAWEWREAIGLSHAPANGPLEGMNSHFANTCASIEALNLDLFPNIRKLYISYYVPECAANNFFLASLRGIARCGFRDVLEFLEVQVFAKSTYFTRFDYSTFRGRLSEQHGRLLGDEVTHDELDKLVETEIPEMRALKVVKIFYSAIARPFDSFSSYRFRATAAYYRLLTLAPRLEGLYINTESPGSKRPRGSELYRPRSPPSIQTGIKTNGQFPSLRNY</sequence>
<dbReference type="AlphaFoldDB" id="A0AAV9WDC5"/>
<proteinExistence type="predicted"/>
<evidence type="ECO:0008006" key="4">
    <source>
        <dbReference type="Google" id="ProtNLM"/>
    </source>
</evidence>
<organism evidence="2 3">
    <name type="scientific">Arthrobotrys musiformis</name>
    <dbReference type="NCBI Taxonomy" id="47236"/>
    <lineage>
        <taxon>Eukaryota</taxon>
        <taxon>Fungi</taxon>
        <taxon>Dikarya</taxon>
        <taxon>Ascomycota</taxon>
        <taxon>Pezizomycotina</taxon>
        <taxon>Orbiliomycetes</taxon>
        <taxon>Orbiliales</taxon>
        <taxon>Orbiliaceae</taxon>
        <taxon>Arthrobotrys</taxon>
    </lineage>
</organism>
<keyword evidence="3" id="KW-1185">Reference proteome</keyword>
<name>A0AAV9WDC5_9PEZI</name>
<evidence type="ECO:0000256" key="1">
    <source>
        <dbReference type="SAM" id="MobiDB-lite"/>
    </source>
</evidence>